<accession>A0A3B1BII7</accession>
<feature type="transmembrane region" description="Helical" evidence="5">
    <location>
        <begin position="420"/>
        <end position="437"/>
    </location>
</feature>
<evidence type="ECO:0000256" key="3">
    <source>
        <dbReference type="ARBA" id="ARBA00022989"/>
    </source>
</evidence>
<keyword evidence="2 5" id="KW-0812">Transmembrane</keyword>
<feature type="transmembrane region" description="Helical" evidence="5">
    <location>
        <begin position="116"/>
        <end position="134"/>
    </location>
</feature>
<feature type="transmembrane region" description="Helical" evidence="5">
    <location>
        <begin position="443"/>
        <end position="461"/>
    </location>
</feature>
<evidence type="ECO:0000313" key="7">
    <source>
        <dbReference type="EMBL" id="VAX11614.1"/>
    </source>
</evidence>
<dbReference type="PANTHER" id="PTHR37422:SF23">
    <property type="entry name" value="TEICHURONIC ACID BIOSYNTHESIS PROTEIN TUAE"/>
    <property type="match status" value="1"/>
</dbReference>
<dbReference type="AlphaFoldDB" id="A0A3B1BII7"/>
<feature type="transmembrane region" description="Helical" evidence="5">
    <location>
        <begin position="83"/>
        <end position="104"/>
    </location>
</feature>
<keyword evidence="3 5" id="KW-1133">Transmembrane helix</keyword>
<reference evidence="7" key="1">
    <citation type="submission" date="2018-06" db="EMBL/GenBank/DDBJ databases">
        <authorList>
            <person name="Zhirakovskaya E."/>
        </authorList>
    </citation>
    <scope>NUCLEOTIDE SEQUENCE</scope>
</reference>
<dbReference type="InterPro" id="IPR007016">
    <property type="entry name" value="O-antigen_ligase-rel_domated"/>
</dbReference>
<dbReference type="InterPro" id="IPR051533">
    <property type="entry name" value="WaaL-like"/>
</dbReference>
<evidence type="ECO:0000256" key="2">
    <source>
        <dbReference type="ARBA" id="ARBA00022692"/>
    </source>
</evidence>
<sequence>MNNHSTYIRQQVGWLAPLAVALLIAVMVLSFKWLGLAMILLGIGFFAFLFVSPLAVLLIWLVLSPIMDFYLRLSLGAGIPDITFTRGVVVGVFFVVLMQSIFRMRRLWSISPTEKSMLAFSAMALFTLLFMHNTTQDLQLLLDGYIVPFILFFLAKNLIQEEKDILHLLKTGAIAGSYLAAVGTLQFFTNINLFVPEGFESIHENRATGPFINAVQYGGVVSVFFLSTFYLYTLQHRGVYRTILVFSLLLMALSVLLSMTRASWGALFLACILIAIFIPKYKNIMIKLPIFLLTGGVVILLMMPGTSAFQERAFELGPIYSRLALYATGLNTALDNPLLGNGFGRYSFFEASRDNLVTFSGISESLGLGLDVPHNEFLHMLVMLGGVGLWLYIYIYYYTIRSSYILYQYTEGKEFKFRKFMIFFWAISMVVILNSLVADFIFFTYFNGLYFLIAGTVMGMISGKDKFLYQSDSAAPHPLSGRSDTTW</sequence>
<feature type="transmembrane region" description="Helical" evidence="5">
    <location>
        <begin position="262"/>
        <end position="278"/>
    </location>
</feature>
<feature type="transmembrane region" description="Helical" evidence="5">
    <location>
        <begin position="377"/>
        <end position="399"/>
    </location>
</feature>
<feature type="transmembrane region" description="Helical" evidence="5">
    <location>
        <begin position="12"/>
        <end position="31"/>
    </location>
</feature>
<feature type="transmembrane region" description="Helical" evidence="5">
    <location>
        <begin position="239"/>
        <end position="256"/>
    </location>
</feature>
<evidence type="ECO:0000256" key="1">
    <source>
        <dbReference type="ARBA" id="ARBA00004141"/>
    </source>
</evidence>
<dbReference type="EMBL" id="UOFX01000089">
    <property type="protein sequence ID" value="VAX11614.1"/>
    <property type="molecule type" value="Genomic_DNA"/>
</dbReference>
<comment type="subcellular location">
    <subcellularLocation>
        <location evidence="1">Membrane</location>
        <topology evidence="1">Multi-pass membrane protein</topology>
    </subcellularLocation>
</comment>
<evidence type="ECO:0000256" key="5">
    <source>
        <dbReference type="SAM" id="Phobius"/>
    </source>
</evidence>
<feature type="transmembrane region" description="Helical" evidence="5">
    <location>
        <begin position="214"/>
        <end position="232"/>
    </location>
</feature>
<feature type="transmembrane region" description="Helical" evidence="5">
    <location>
        <begin position="38"/>
        <end position="63"/>
    </location>
</feature>
<dbReference type="PANTHER" id="PTHR37422">
    <property type="entry name" value="TEICHURONIC ACID BIOSYNTHESIS PROTEIN TUAE"/>
    <property type="match status" value="1"/>
</dbReference>
<proteinExistence type="predicted"/>
<evidence type="ECO:0000259" key="6">
    <source>
        <dbReference type="Pfam" id="PF04932"/>
    </source>
</evidence>
<feature type="domain" description="O-antigen ligase-related" evidence="6">
    <location>
        <begin position="246"/>
        <end position="393"/>
    </location>
</feature>
<protein>
    <recommendedName>
        <fullName evidence="6">O-antigen ligase-related domain-containing protein</fullName>
    </recommendedName>
</protein>
<feature type="transmembrane region" description="Helical" evidence="5">
    <location>
        <begin position="171"/>
        <end position="194"/>
    </location>
</feature>
<gene>
    <name evidence="7" type="ORF">MNBD_GAMMA26-14</name>
</gene>
<keyword evidence="4 5" id="KW-0472">Membrane</keyword>
<dbReference type="Pfam" id="PF04932">
    <property type="entry name" value="Wzy_C"/>
    <property type="match status" value="1"/>
</dbReference>
<organism evidence="7">
    <name type="scientific">hydrothermal vent metagenome</name>
    <dbReference type="NCBI Taxonomy" id="652676"/>
    <lineage>
        <taxon>unclassified sequences</taxon>
        <taxon>metagenomes</taxon>
        <taxon>ecological metagenomes</taxon>
    </lineage>
</organism>
<evidence type="ECO:0000256" key="4">
    <source>
        <dbReference type="ARBA" id="ARBA00023136"/>
    </source>
</evidence>
<dbReference type="GO" id="GO:0016020">
    <property type="term" value="C:membrane"/>
    <property type="evidence" value="ECO:0007669"/>
    <property type="project" value="UniProtKB-SubCell"/>
</dbReference>
<name>A0A3B1BII7_9ZZZZ</name>
<feature type="transmembrane region" description="Helical" evidence="5">
    <location>
        <begin position="140"/>
        <end position="159"/>
    </location>
</feature>
<feature type="transmembrane region" description="Helical" evidence="5">
    <location>
        <begin position="290"/>
        <end position="309"/>
    </location>
</feature>